<dbReference type="AlphaFoldDB" id="A0A0R2GUF0"/>
<dbReference type="InterPro" id="IPR024211">
    <property type="entry name" value="DUF3841"/>
</dbReference>
<sequence length="167" mass="20142">MAYQWMVAQMKKRIGLPPAGVELPVWAWYRSRNFQHVRPDFRWSNDYDDQVCLEIDVPEAAVLLSDFQGWHAILNDFYYPAVTNEAEWEQAMERYDQLSVQKQQRLKDQSWQQIFDITPRHGEWTSNGELVQGCFWQLEWRNVRRAWRLKWGEKVREMTVGKVNYVV</sequence>
<dbReference type="Pfam" id="PF12952">
    <property type="entry name" value="DUF3841"/>
    <property type="match status" value="1"/>
</dbReference>
<evidence type="ECO:0008006" key="3">
    <source>
        <dbReference type="Google" id="ProtNLM"/>
    </source>
</evidence>
<reference evidence="1 2" key="1">
    <citation type="journal article" date="2015" name="Genome Announc.">
        <title>Expanding the biotechnology potential of lactobacilli through comparative genomics of 213 strains and associated genera.</title>
        <authorList>
            <person name="Sun Z."/>
            <person name="Harris H.M."/>
            <person name="McCann A."/>
            <person name="Guo C."/>
            <person name="Argimon S."/>
            <person name="Zhang W."/>
            <person name="Yang X."/>
            <person name="Jeffery I.B."/>
            <person name="Cooney J.C."/>
            <person name="Kagawa T.F."/>
            <person name="Liu W."/>
            <person name="Song Y."/>
            <person name="Salvetti E."/>
            <person name="Wrobel A."/>
            <person name="Rasinkangas P."/>
            <person name="Parkhill J."/>
            <person name="Rea M.C."/>
            <person name="O'Sullivan O."/>
            <person name="Ritari J."/>
            <person name="Douillard F.P."/>
            <person name="Paul Ross R."/>
            <person name="Yang R."/>
            <person name="Briner A.E."/>
            <person name="Felis G.E."/>
            <person name="de Vos W.M."/>
            <person name="Barrangou R."/>
            <person name="Klaenhammer T.R."/>
            <person name="Caufield P.W."/>
            <person name="Cui Y."/>
            <person name="Zhang H."/>
            <person name="O'Toole P.W."/>
        </authorList>
    </citation>
    <scope>NUCLEOTIDE SEQUENCE [LARGE SCALE GENOMIC DNA]</scope>
    <source>
        <strain evidence="1 2">DSM 14792</strain>
    </source>
</reference>
<protein>
    <recommendedName>
        <fullName evidence="3">DUF3841 domain-containing protein</fullName>
    </recommendedName>
</protein>
<evidence type="ECO:0000313" key="1">
    <source>
        <dbReference type="EMBL" id="KRN44497.1"/>
    </source>
</evidence>
<accession>A0A0R2GUF0</accession>
<comment type="caution">
    <text evidence="1">The sequence shown here is derived from an EMBL/GenBank/DDBJ whole genome shotgun (WGS) entry which is preliminary data.</text>
</comment>
<dbReference type="PATRIC" id="fig|148604.4.peg.311"/>
<dbReference type="EMBL" id="JQBA01000013">
    <property type="protein sequence ID" value="KRN44497.1"/>
    <property type="molecule type" value="Genomic_DNA"/>
</dbReference>
<dbReference type="Proteomes" id="UP000051639">
    <property type="component" value="Unassembled WGS sequence"/>
</dbReference>
<keyword evidence="2" id="KW-1185">Reference proteome</keyword>
<organism evidence="1 2">
    <name type="scientific">Limosilactobacillus ingluviei</name>
    <dbReference type="NCBI Taxonomy" id="148604"/>
    <lineage>
        <taxon>Bacteria</taxon>
        <taxon>Bacillati</taxon>
        <taxon>Bacillota</taxon>
        <taxon>Bacilli</taxon>
        <taxon>Lactobacillales</taxon>
        <taxon>Lactobacillaceae</taxon>
        <taxon>Limosilactobacillus</taxon>
    </lineage>
</organism>
<evidence type="ECO:0000313" key="2">
    <source>
        <dbReference type="Proteomes" id="UP000051639"/>
    </source>
</evidence>
<name>A0A0R2GUF0_9LACO</name>
<gene>
    <name evidence="1" type="ORF">IV41_GL000306</name>
</gene>
<proteinExistence type="predicted"/>